<dbReference type="EMBL" id="BARW01038888">
    <property type="protein sequence ID" value="GAJ16808.1"/>
    <property type="molecule type" value="Genomic_DNA"/>
</dbReference>
<dbReference type="GO" id="GO:0006412">
    <property type="term" value="P:translation"/>
    <property type="evidence" value="ECO:0007669"/>
    <property type="project" value="TreeGrafter"/>
</dbReference>
<dbReference type="PROSITE" id="PS50126">
    <property type="entry name" value="S1"/>
    <property type="match status" value="1"/>
</dbReference>
<sequence length="87" mass="9897">EGLVHISELADYRVDKVEDIVKVGDEITVKVIDIDTMGKIKLSRRAVFEKLSEVSGTKVRDSLSTDYPFKKSTVRSPQPRPHGDKWR</sequence>
<feature type="region of interest" description="Disordered" evidence="1">
    <location>
        <begin position="68"/>
        <end position="87"/>
    </location>
</feature>
<evidence type="ECO:0000259" key="2">
    <source>
        <dbReference type="PROSITE" id="PS50126"/>
    </source>
</evidence>
<feature type="non-terminal residue" evidence="3">
    <location>
        <position position="1"/>
    </location>
</feature>
<feature type="domain" description="S1 motif" evidence="2">
    <location>
        <begin position="1"/>
        <end position="45"/>
    </location>
</feature>
<dbReference type="PANTHER" id="PTHR10724">
    <property type="entry name" value="30S RIBOSOMAL PROTEIN S1"/>
    <property type="match status" value="1"/>
</dbReference>
<dbReference type="GO" id="GO:0003729">
    <property type="term" value="F:mRNA binding"/>
    <property type="evidence" value="ECO:0007669"/>
    <property type="project" value="TreeGrafter"/>
</dbReference>
<gene>
    <name evidence="3" type="ORF">S12H4_59492</name>
</gene>
<protein>
    <recommendedName>
        <fullName evidence="2">S1 motif domain-containing protein</fullName>
    </recommendedName>
</protein>
<dbReference type="InterPro" id="IPR003029">
    <property type="entry name" value="S1_domain"/>
</dbReference>
<dbReference type="InterPro" id="IPR012340">
    <property type="entry name" value="NA-bd_OB-fold"/>
</dbReference>
<dbReference type="GO" id="GO:0003735">
    <property type="term" value="F:structural constituent of ribosome"/>
    <property type="evidence" value="ECO:0007669"/>
    <property type="project" value="TreeGrafter"/>
</dbReference>
<dbReference type="Gene3D" id="2.40.50.140">
    <property type="entry name" value="Nucleic acid-binding proteins"/>
    <property type="match status" value="1"/>
</dbReference>
<evidence type="ECO:0000313" key="3">
    <source>
        <dbReference type="EMBL" id="GAJ16808.1"/>
    </source>
</evidence>
<dbReference type="InterPro" id="IPR050437">
    <property type="entry name" value="Ribos_protein_bS1-like"/>
</dbReference>
<evidence type="ECO:0000256" key="1">
    <source>
        <dbReference type="SAM" id="MobiDB-lite"/>
    </source>
</evidence>
<dbReference type="SUPFAM" id="SSF50249">
    <property type="entry name" value="Nucleic acid-binding proteins"/>
    <property type="match status" value="1"/>
</dbReference>
<comment type="caution">
    <text evidence="3">The sequence shown here is derived from an EMBL/GenBank/DDBJ whole genome shotgun (WGS) entry which is preliminary data.</text>
</comment>
<accession>X1UH50</accession>
<name>X1UH50_9ZZZZ</name>
<dbReference type="Pfam" id="PF00575">
    <property type="entry name" value="S1"/>
    <property type="match status" value="1"/>
</dbReference>
<organism evidence="3">
    <name type="scientific">marine sediment metagenome</name>
    <dbReference type="NCBI Taxonomy" id="412755"/>
    <lineage>
        <taxon>unclassified sequences</taxon>
        <taxon>metagenomes</taxon>
        <taxon>ecological metagenomes</taxon>
    </lineage>
</organism>
<reference evidence="3" key="1">
    <citation type="journal article" date="2014" name="Front. Microbiol.">
        <title>High frequency of phylogenetically diverse reductive dehalogenase-homologous genes in deep subseafloor sedimentary metagenomes.</title>
        <authorList>
            <person name="Kawai M."/>
            <person name="Futagami T."/>
            <person name="Toyoda A."/>
            <person name="Takaki Y."/>
            <person name="Nishi S."/>
            <person name="Hori S."/>
            <person name="Arai W."/>
            <person name="Tsubouchi T."/>
            <person name="Morono Y."/>
            <person name="Uchiyama I."/>
            <person name="Ito T."/>
            <person name="Fujiyama A."/>
            <person name="Inagaki F."/>
            <person name="Takami H."/>
        </authorList>
    </citation>
    <scope>NUCLEOTIDE SEQUENCE</scope>
    <source>
        <strain evidence="3">Expedition CK06-06</strain>
    </source>
</reference>
<dbReference type="AlphaFoldDB" id="X1UH50"/>
<proteinExistence type="predicted"/>